<accession>A0A4S1CG89</accession>
<sequence length="71" mass="7885">MNLMVNGKPASITEAQPVSITYLLEALQVEQREYVTVELNGDIMDRAQFDGTTVKDGDNVEFLYFMGGGRP</sequence>
<organism evidence="1 2">
    <name type="scientific">Geomonas terrae</name>
    <dbReference type="NCBI Taxonomy" id="2562681"/>
    <lineage>
        <taxon>Bacteria</taxon>
        <taxon>Pseudomonadati</taxon>
        <taxon>Thermodesulfobacteriota</taxon>
        <taxon>Desulfuromonadia</taxon>
        <taxon>Geobacterales</taxon>
        <taxon>Geobacteraceae</taxon>
        <taxon>Geomonas</taxon>
    </lineage>
</organism>
<gene>
    <name evidence="1" type="primary">thiS</name>
    <name evidence="1" type="ORF">E4633_09680</name>
</gene>
<name>A0A4S1CG89_9BACT</name>
<dbReference type="NCBIfam" id="TIGR01683">
    <property type="entry name" value="thiS"/>
    <property type="match status" value="1"/>
</dbReference>
<dbReference type="Proteomes" id="UP000306416">
    <property type="component" value="Unassembled WGS sequence"/>
</dbReference>
<keyword evidence="2" id="KW-1185">Reference proteome</keyword>
<evidence type="ECO:0000313" key="2">
    <source>
        <dbReference type="Proteomes" id="UP000306416"/>
    </source>
</evidence>
<dbReference type="InterPro" id="IPR016155">
    <property type="entry name" value="Mopterin_synth/thiamin_S_b"/>
</dbReference>
<dbReference type="RefSeq" id="WP_135870040.1">
    <property type="nucleotide sequence ID" value="NZ_SRSC01000002.1"/>
</dbReference>
<dbReference type="InterPro" id="IPR010035">
    <property type="entry name" value="Thi_S"/>
</dbReference>
<dbReference type="PANTHER" id="PTHR34472:SF1">
    <property type="entry name" value="SULFUR CARRIER PROTEIN THIS"/>
    <property type="match status" value="1"/>
</dbReference>
<proteinExistence type="predicted"/>
<dbReference type="InterPro" id="IPR003749">
    <property type="entry name" value="ThiS/MoaD-like"/>
</dbReference>
<dbReference type="SUPFAM" id="SSF54285">
    <property type="entry name" value="MoaD/ThiS"/>
    <property type="match status" value="1"/>
</dbReference>
<dbReference type="EMBL" id="SRSC01000002">
    <property type="protein sequence ID" value="TGU72564.1"/>
    <property type="molecule type" value="Genomic_DNA"/>
</dbReference>
<protein>
    <submittedName>
        <fullName evidence="1">Sulfur carrier protein ThiS</fullName>
    </submittedName>
</protein>
<dbReference type="CDD" id="cd00565">
    <property type="entry name" value="Ubl_ThiS"/>
    <property type="match status" value="1"/>
</dbReference>
<dbReference type="InterPro" id="IPR012675">
    <property type="entry name" value="Beta-grasp_dom_sf"/>
</dbReference>
<dbReference type="Gene3D" id="3.10.20.30">
    <property type="match status" value="1"/>
</dbReference>
<dbReference type="AlphaFoldDB" id="A0A4S1CG89"/>
<evidence type="ECO:0000313" key="1">
    <source>
        <dbReference type="EMBL" id="TGU72564.1"/>
    </source>
</evidence>
<reference evidence="1 2" key="1">
    <citation type="submission" date="2019-04" db="EMBL/GenBank/DDBJ databases">
        <title>Geobacter oryzae sp. nov., ferric-reducing bacteria isolated from paddy soil.</title>
        <authorList>
            <person name="Xu Z."/>
            <person name="Masuda Y."/>
            <person name="Itoh H."/>
            <person name="Senoo K."/>
        </authorList>
    </citation>
    <scope>NUCLEOTIDE SEQUENCE [LARGE SCALE GENOMIC DNA]</scope>
    <source>
        <strain evidence="1 2">Red111</strain>
    </source>
</reference>
<comment type="caution">
    <text evidence="1">The sequence shown here is derived from an EMBL/GenBank/DDBJ whole genome shotgun (WGS) entry which is preliminary data.</text>
</comment>
<dbReference type="Pfam" id="PF02597">
    <property type="entry name" value="ThiS"/>
    <property type="match status" value="1"/>
</dbReference>
<dbReference type="PANTHER" id="PTHR34472">
    <property type="entry name" value="SULFUR CARRIER PROTEIN THIS"/>
    <property type="match status" value="1"/>
</dbReference>